<gene>
    <name evidence="2" type="ORF">CEE37_03945</name>
</gene>
<dbReference type="AlphaFoldDB" id="A0A532V3K2"/>
<dbReference type="Gene3D" id="3.40.50.410">
    <property type="entry name" value="von Willebrand factor, type A domain"/>
    <property type="match status" value="1"/>
</dbReference>
<dbReference type="InterPro" id="IPR026444">
    <property type="entry name" value="Secre_tail"/>
</dbReference>
<dbReference type="Gene3D" id="2.60.40.3880">
    <property type="match status" value="1"/>
</dbReference>
<evidence type="ECO:0008006" key="4">
    <source>
        <dbReference type="Google" id="ProtNLM"/>
    </source>
</evidence>
<dbReference type="SUPFAM" id="SSF53300">
    <property type="entry name" value="vWA-like"/>
    <property type="match status" value="1"/>
</dbReference>
<feature type="chain" id="PRO_5021993219" description="Secretion system C-terminal sorting domain-containing protein" evidence="1">
    <location>
        <begin position="29"/>
        <end position="763"/>
    </location>
</feature>
<reference evidence="2 3" key="1">
    <citation type="submission" date="2017-06" db="EMBL/GenBank/DDBJ databases">
        <title>Novel microbial phyla capable of carbon fixation and sulfur reduction in deep-sea sediments.</title>
        <authorList>
            <person name="Huang J."/>
            <person name="Baker B."/>
            <person name="Wang Y."/>
        </authorList>
    </citation>
    <scope>NUCLEOTIDE SEQUENCE [LARGE SCALE GENOMIC DNA]</scope>
    <source>
        <strain evidence="2">B3_LCP</strain>
    </source>
</reference>
<dbReference type="Proteomes" id="UP000319619">
    <property type="component" value="Unassembled WGS sequence"/>
</dbReference>
<keyword evidence="1" id="KW-0732">Signal</keyword>
<protein>
    <recommendedName>
        <fullName evidence="4">Secretion system C-terminal sorting domain-containing protein</fullName>
    </recommendedName>
</protein>
<feature type="signal peptide" evidence="1">
    <location>
        <begin position="1"/>
        <end position="28"/>
    </location>
</feature>
<organism evidence="2 3">
    <name type="scientific">candidate division LCP-89 bacterium B3_LCP</name>
    <dbReference type="NCBI Taxonomy" id="2012998"/>
    <lineage>
        <taxon>Bacteria</taxon>
        <taxon>Pseudomonadati</taxon>
        <taxon>Bacteria division LCP-89</taxon>
    </lineage>
</organism>
<name>A0A532V3K2_UNCL8</name>
<accession>A0A532V3K2</accession>
<evidence type="ECO:0000313" key="3">
    <source>
        <dbReference type="Proteomes" id="UP000319619"/>
    </source>
</evidence>
<comment type="caution">
    <text evidence="2">The sequence shown here is derived from an EMBL/GenBank/DDBJ whole genome shotgun (WGS) entry which is preliminary data.</text>
</comment>
<evidence type="ECO:0000313" key="2">
    <source>
        <dbReference type="EMBL" id="TKJ41729.1"/>
    </source>
</evidence>
<dbReference type="EMBL" id="NJBN01000002">
    <property type="protein sequence ID" value="TKJ41729.1"/>
    <property type="molecule type" value="Genomic_DNA"/>
</dbReference>
<evidence type="ECO:0000256" key="1">
    <source>
        <dbReference type="SAM" id="SignalP"/>
    </source>
</evidence>
<proteinExistence type="predicted"/>
<dbReference type="NCBIfam" id="TIGR04183">
    <property type="entry name" value="Por_Secre_tail"/>
    <property type="match status" value="1"/>
</dbReference>
<sequence length="763" mass="83723">MQTLKNIPISTVLIVALCIALLQIPVTAEPLNDYHPEGVWPGEPTDDALNVNVVSFNMNYWPLITLYVQVSDSNGAPVAGLPEEAFELYENDILTFCDVEPADFDGTSYGMALDCSGSMYGYENDVIFACTTFVAGMTMPEQAAVIYFESFGDTHVEQPMTNNHDLLTNAALGYYANGATAQWYGYTLALEEFKFELQPRMLLGFTDGMDNSSGSYTQQTTTDLALLLGAPVYTIGLGGVTPGPLIEIANATGGSYIQTQPDSLWYYYRQIQHAYQNQYKVAYITPDPSYNGSQHTARVIVDYNGDTGEDSTRFAAPFVENFAPAITLTPSTVDPILTYAQPAGNPVTIGAYVTDNDVVTSVMLRFRYIGSNYYNHAYMLNVSDSTYEFTFDGAYVQTPGIDFYILASDSYYHVTSSPETDPSVIPHQIVVLPNDRPEITHIAVATWQEQTPLPVSCDVVDTTANVDQVVLCHKNDSEIYYTETDMVNIGGDTYETVIPAGDLIALLDLEYYLIAYDDQETYRVDGPHHVNVGTVPLVITMTPVNPPIQIPATGGSFDFNIELDNQDTSPMNFDAWIMVTLPNGSPFGPVLGPVNLLIPASTSVERTRTQAVPENAPPGEYIYEGLGGIYPNGIWASDSFTFEKLTDGDGASISQWFCYGEDFDQWLAGNTTVSTPLQYELSNAYPNPFNPSTILGYKLPVASLVKLAVYDISGRLVSELVNGWRDIGVHEVMFEASDLASGLYIYHLDAGDFTASGKMILMK</sequence>
<dbReference type="InterPro" id="IPR036465">
    <property type="entry name" value="vWFA_dom_sf"/>
</dbReference>